<dbReference type="EMBL" id="SBIQ01000145">
    <property type="protein sequence ID" value="KAF7682995.1"/>
    <property type="molecule type" value="Genomic_DNA"/>
</dbReference>
<protein>
    <submittedName>
        <fullName evidence="1">Uncharacterized protein</fullName>
    </submittedName>
</protein>
<reference evidence="1 2" key="1">
    <citation type="submission" date="2019-01" db="EMBL/GenBank/DDBJ databases">
        <title>Genomes sequencing and comparative genomics of infectious freshwater microsporidia, Cucumispora dikerogammari and Thelohania contejeani.</title>
        <authorList>
            <person name="Cormier A."/>
            <person name="Giraud I."/>
            <person name="Wattier R."/>
            <person name="Teixeira M."/>
            <person name="Grandjean F."/>
            <person name="Rigaud T."/>
            <person name="Cordaux R."/>
        </authorList>
    </citation>
    <scope>NUCLEOTIDE SEQUENCE [LARGE SCALE GENOMIC DNA]</scope>
    <source>
        <strain evidence="1">T1</strain>
        <tissue evidence="1">Spores</tissue>
    </source>
</reference>
<evidence type="ECO:0000313" key="1">
    <source>
        <dbReference type="EMBL" id="KAF7682995.1"/>
    </source>
</evidence>
<evidence type="ECO:0000313" key="2">
    <source>
        <dbReference type="Proteomes" id="UP001516464"/>
    </source>
</evidence>
<gene>
    <name evidence="1" type="ORF">TCON_1795</name>
</gene>
<accession>A0ABQ7HXZ7</accession>
<organism evidence="1 2">
    <name type="scientific">Astathelohania contejeani</name>
    <dbReference type="NCBI Taxonomy" id="164912"/>
    <lineage>
        <taxon>Eukaryota</taxon>
        <taxon>Fungi</taxon>
        <taxon>Fungi incertae sedis</taxon>
        <taxon>Microsporidia</taxon>
        <taxon>Astathelohaniidae</taxon>
        <taxon>Astathelohania</taxon>
    </lineage>
</organism>
<comment type="caution">
    <text evidence="1">The sequence shown here is derived from an EMBL/GenBank/DDBJ whole genome shotgun (WGS) entry which is preliminary data.</text>
</comment>
<sequence>MNKYDFKKTKKLLSHSVQEIVENDMAEIRVDTRIRTDILVKHNRPDIFIQDKRGNMAILVEIGITSQDNLQQVEVEKKKYDLLANELGILYKAKTKIILYVLTWVGVVTKYHRSYLKELGITLQIEVYIQSTVLKKTLETISLENRRSIDDGLKAMDVVEKAVDSLMTTSGTGRLPQVKGK</sequence>
<keyword evidence="2" id="KW-1185">Reference proteome</keyword>
<dbReference type="Proteomes" id="UP001516464">
    <property type="component" value="Unassembled WGS sequence"/>
</dbReference>
<proteinExistence type="predicted"/>
<name>A0ABQ7HXZ7_9MICR</name>